<proteinExistence type="predicted"/>
<protein>
    <submittedName>
        <fullName evidence="1">Uncharacterized protein</fullName>
    </submittedName>
</protein>
<reference evidence="1 2" key="1">
    <citation type="journal article" date="2016" name="Mol. Biol. Evol.">
        <title>Comparative Genomics of Early-Diverging Mushroom-Forming Fungi Provides Insights into the Origins of Lignocellulose Decay Capabilities.</title>
        <authorList>
            <person name="Nagy L.G."/>
            <person name="Riley R."/>
            <person name="Tritt A."/>
            <person name="Adam C."/>
            <person name="Daum C."/>
            <person name="Floudas D."/>
            <person name="Sun H."/>
            <person name="Yadav J.S."/>
            <person name="Pangilinan J."/>
            <person name="Larsson K.H."/>
            <person name="Matsuura K."/>
            <person name="Barry K."/>
            <person name="Labutti K."/>
            <person name="Kuo R."/>
            <person name="Ohm R.A."/>
            <person name="Bhattacharya S.S."/>
            <person name="Shirouzu T."/>
            <person name="Yoshinaga Y."/>
            <person name="Martin F.M."/>
            <person name="Grigoriev I.V."/>
            <person name="Hibbett D.S."/>
        </authorList>
    </citation>
    <scope>NUCLEOTIDE SEQUENCE [LARGE SCALE GENOMIC DNA]</scope>
    <source>
        <strain evidence="1 2">HHB12029</strain>
    </source>
</reference>
<dbReference type="AlphaFoldDB" id="A0A166M9K5"/>
<dbReference type="EMBL" id="KV427590">
    <property type="protein sequence ID" value="KZV77788.1"/>
    <property type="molecule type" value="Genomic_DNA"/>
</dbReference>
<accession>A0A166M9K5</accession>
<gene>
    <name evidence="1" type="ORF">EXIGLDRAFT_784826</name>
</gene>
<keyword evidence="2" id="KW-1185">Reference proteome</keyword>
<evidence type="ECO:0000313" key="2">
    <source>
        <dbReference type="Proteomes" id="UP000077266"/>
    </source>
</evidence>
<organism evidence="1 2">
    <name type="scientific">Exidia glandulosa HHB12029</name>
    <dbReference type="NCBI Taxonomy" id="1314781"/>
    <lineage>
        <taxon>Eukaryota</taxon>
        <taxon>Fungi</taxon>
        <taxon>Dikarya</taxon>
        <taxon>Basidiomycota</taxon>
        <taxon>Agaricomycotina</taxon>
        <taxon>Agaricomycetes</taxon>
        <taxon>Auriculariales</taxon>
        <taxon>Exidiaceae</taxon>
        <taxon>Exidia</taxon>
    </lineage>
</organism>
<sequence length="81" mass="8790">MRPVIQPTLPIDPVALNTVRATVNSVFDSALISAAVIDPSALVDVSAIRDQISHFVNLCIAQRTRSLLTSSAWEHSPPRIE</sequence>
<dbReference type="InParanoid" id="A0A166M9K5"/>
<name>A0A166M9K5_EXIGL</name>
<evidence type="ECO:0000313" key="1">
    <source>
        <dbReference type="EMBL" id="KZV77788.1"/>
    </source>
</evidence>
<dbReference type="Proteomes" id="UP000077266">
    <property type="component" value="Unassembled WGS sequence"/>
</dbReference>